<organism evidence="1 2">
    <name type="scientific">Ahrensia kielensis</name>
    <dbReference type="NCBI Taxonomy" id="76980"/>
    <lineage>
        <taxon>Bacteria</taxon>
        <taxon>Pseudomonadati</taxon>
        <taxon>Pseudomonadota</taxon>
        <taxon>Alphaproteobacteria</taxon>
        <taxon>Hyphomicrobiales</taxon>
        <taxon>Ahrensiaceae</taxon>
        <taxon>Ahrensia</taxon>
    </lineage>
</organism>
<comment type="caution">
    <text evidence="1">The sequence shown here is derived from an EMBL/GenBank/DDBJ whole genome shotgun (WGS) entry which is preliminary data.</text>
</comment>
<keyword evidence="2" id="KW-1185">Reference proteome</keyword>
<proteinExistence type="predicted"/>
<gene>
    <name evidence="1" type="ORF">WNY59_06830</name>
</gene>
<dbReference type="Proteomes" id="UP001477870">
    <property type="component" value="Unassembled WGS sequence"/>
</dbReference>
<reference evidence="1 2" key="1">
    <citation type="submission" date="2024-03" db="EMBL/GenBank/DDBJ databases">
        <title>Community enrichment and isolation of bacterial strains for fucoidan degradation.</title>
        <authorList>
            <person name="Sichert A."/>
        </authorList>
    </citation>
    <scope>NUCLEOTIDE SEQUENCE [LARGE SCALE GENOMIC DNA]</scope>
    <source>
        <strain evidence="1 2">AS62</strain>
    </source>
</reference>
<dbReference type="SUPFAM" id="SSF53187">
    <property type="entry name" value="Zn-dependent exopeptidases"/>
    <property type="match status" value="1"/>
</dbReference>
<dbReference type="Pfam" id="PF05013">
    <property type="entry name" value="FGase"/>
    <property type="match status" value="1"/>
</dbReference>
<dbReference type="EMBL" id="JBBMQO010000003">
    <property type="protein sequence ID" value="MEM5501302.1"/>
    <property type="molecule type" value="Genomic_DNA"/>
</dbReference>
<evidence type="ECO:0000313" key="2">
    <source>
        <dbReference type="Proteomes" id="UP001477870"/>
    </source>
</evidence>
<dbReference type="Gene3D" id="3.40.630.40">
    <property type="entry name" value="Zn-dependent exopeptidases"/>
    <property type="match status" value="1"/>
</dbReference>
<sequence>MSQTQQTPQIEVLRSGHQSPFLFVCEHASNFIPDEYDNLGLPEDLRQSHIAWDPGAAMVTRFLSEKLNAPAVLGVASRLLYDCNRPPEAIDAVPSRSEVFDVPGNLDLTAEDIKARVDQFYLPFEAALKSELDKHGADIALVTIHSFTPVYKGQARAVEIGILHDTDSRFADTILMHASKHTSMKVERNQPYGAQDGVMHTLVEHGLGRGLLNVMIEIRNDLIATDADCEAAADMLAGLFSDALGSVTQINQAKQVTS</sequence>
<name>A0ABU9T593_9HYPH</name>
<dbReference type="InterPro" id="IPR011227">
    <property type="entry name" value="UCP029730"/>
</dbReference>
<dbReference type="RefSeq" id="WP_342847828.1">
    <property type="nucleotide sequence ID" value="NZ_JBBMQO010000003.1"/>
</dbReference>
<dbReference type="InterPro" id="IPR007709">
    <property type="entry name" value="N-FG_amidohydro"/>
</dbReference>
<evidence type="ECO:0000313" key="1">
    <source>
        <dbReference type="EMBL" id="MEM5501302.1"/>
    </source>
</evidence>
<dbReference type="PIRSF" id="PIRSF029730">
    <property type="entry name" value="UCP029730"/>
    <property type="match status" value="1"/>
</dbReference>
<protein>
    <submittedName>
        <fullName evidence="1">N-formylglutamate amidohydrolase</fullName>
    </submittedName>
</protein>
<accession>A0ABU9T593</accession>